<protein>
    <recommendedName>
        <fullName evidence="2">Tetratricopeptide repeat protein</fullName>
    </recommendedName>
</protein>
<organism evidence="1">
    <name type="scientific">uncultured bacterium</name>
    <name type="common">gcode 4</name>
    <dbReference type="NCBI Taxonomy" id="1234023"/>
    <lineage>
        <taxon>Bacteria</taxon>
        <taxon>environmental samples</taxon>
    </lineage>
</organism>
<evidence type="ECO:0008006" key="2">
    <source>
        <dbReference type="Google" id="ProtNLM"/>
    </source>
</evidence>
<accession>K1YWU1</accession>
<name>K1YWU1_9BACT</name>
<reference evidence="1" key="1">
    <citation type="journal article" date="2012" name="Science">
        <title>Fermentation, hydrogen, and sulfur metabolism in multiple uncultivated bacterial phyla.</title>
        <authorList>
            <person name="Wrighton K.C."/>
            <person name="Thomas B.C."/>
            <person name="Sharon I."/>
            <person name="Miller C.S."/>
            <person name="Castelle C.J."/>
            <person name="VerBerkmoes N.C."/>
            <person name="Wilkins M.J."/>
            <person name="Hettich R.L."/>
            <person name="Lipton M.S."/>
            <person name="Williams K.H."/>
            <person name="Long P.E."/>
            <person name="Banfield J.F."/>
        </authorList>
    </citation>
    <scope>NUCLEOTIDE SEQUENCE [LARGE SCALE GENOMIC DNA]</scope>
</reference>
<gene>
    <name evidence="1" type="ORF">ACD_78C00281G0001</name>
</gene>
<evidence type="ECO:0000313" key="1">
    <source>
        <dbReference type="EMBL" id="EKD29764.1"/>
    </source>
</evidence>
<proteinExistence type="predicted"/>
<comment type="caution">
    <text evidence="1">The sequence shown here is derived from an EMBL/GenBank/DDBJ whole genome shotgun (WGS) entry which is preliminary data.</text>
</comment>
<sequence length="64" mass="7375">MIQRFEEALALYVEGRFEEALVIFSTLSETHGDGPSQTFIKRCEILKQEPLDANWTGVFRAKEK</sequence>
<dbReference type="EMBL" id="AMFJ01034281">
    <property type="protein sequence ID" value="EKD29764.1"/>
    <property type="molecule type" value="Genomic_DNA"/>
</dbReference>
<dbReference type="AlphaFoldDB" id="K1YWU1"/>